<evidence type="ECO:0000313" key="2">
    <source>
        <dbReference type="Proteomes" id="UP000314294"/>
    </source>
</evidence>
<accession>A0A4Z2FAK8</accession>
<proteinExistence type="predicted"/>
<evidence type="ECO:0000313" key="1">
    <source>
        <dbReference type="EMBL" id="TNN38177.1"/>
    </source>
</evidence>
<reference evidence="1 2" key="1">
    <citation type="submission" date="2019-03" db="EMBL/GenBank/DDBJ databases">
        <title>First draft genome of Liparis tanakae, snailfish: a comprehensive survey of snailfish specific genes.</title>
        <authorList>
            <person name="Kim W."/>
            <person name="Song I."/>
            <person name="Jeong J.-H."/>
            <person name="Kim D."/>
            <person name="Kim S."/>
            <person name="Ryu S."/>
            <person name="Song J.Y."/>
            <person name="Lee S.K."/>
        </authorList>
    </citation>
    <scope>NUCLEOTIDE SEQUENCE [LARGE SCALE GENOMIC DNA]</scope>
    <source>
        <tissue evidence="1">Muscle</tissue>
    </source>
</reference>
<dbReference type="AlphaFoldDB" id="A0A4Z2FAK8"/>
<sequence>MAVDTATARQPIIRLDGIGHGWQETALAAYRLVAGVQAAPLVAGLLRRRAAAARGTEAVAAVPSQHRAGLSHDSCRAGRPRAPMLNTQPAPLRRPFIAVLTGLFLAEPQQVSVGRLREAAALSPAARQEFGGILVRVDGEPGGRLPDAIRHVSRGRGGRLPPLHSEEDEHSRGLLEEVFDGLVSEPTQLGLRLRGVRRTTGGADHGAEVGEQEVDGVRVAPSDLQPDPVGPLGAQPVQRLSAEVVLRWRVEEGGARRAEEGGARRAFARPAQQVCEMPVAPERGDVVGGLRRVVHGELIAAGKRTEEILGEDATDPFNS</sequence>
<dbReference type="Proteomes" id="UP000314294">
    <property type="component" value="Unassembled WGS sequence"/>
</dbReference>
<keyword evidence="2" id="KW-1185">Reference proteome</keyword>
<protein>
    <submittedName>
        <fullName evidence="1">Uncharacterized protein</fullName>
    </submittedName>
</protein>
<comment type="caution">
    <text evidence="1">The sequence shown here is derived from an EMBL/GenBank/DDBJ whole genome shotgun (WGS) entry which is preliminary data.</text>
</comment>
<organism evidence="1 2">
    <name type="scientific">Liparis tanakae</name>
    <name type="common">Tanaka's snailfish</name>
    <dbReference type="NCBI Taxonomy" id="230148"/>
    <lineage>
        <taxon>Eukaryota</taxon>
        <taxon>Metazoa</taxon>
        <taxon>Chordata</taxon>
        <taxon>Craniata</taxon>
        <taxon>Vertebrata</taxon>
        <taxon>Euteleostomi</taxon>
        <taxon>Actinopterygii</taxon>
        <taxon>Neopterygii</taxon>
        <taxon>Teleostei</taxon>
        <taxon>Neoteleostei</taxon>
        <taxon>Acanthomorphata</taxon>
        <taxon>Eupercaria</taxon>
        <taxon>Perciformes</taxon>
        <taxon>Cottioidei</taxon>
        <taxon>Cottales</taxon>
        <taxon>Liparidae</taxon>
        <taxon>Liparis</taxon>
    </lineage>
</organism>
<name>A0A4Z2FAK8_9TELE</name>
<gene>
    <name evidence="1" type="ORF">EYF80_051670</name>
</gene>
<dbReference type="EMBL" id="SRLO01001398">
    <property type="protein sequence ID" value="TNN38177.1"/>
    <property type="molecule type" value="Genomic_DNA"/>
</dbReference>